<dbReference type="PANTHER" id="PTHR38846:SF1">
    <property type="entry name" value="C3H1-TYPE DOMAIN-CONTAINING PROTEIN"/>
    <property type="match status" value="1"/>
</dbReference>
<dbReference type="Proteomes" id="UP001302126">
    <property type="component" value="Unassembled WGS sequence"/>
</dbReference>
<feature type="compositionally biased region" description="Acidic residues" evidence="1">
    <location>
        <begin position="227"/>
        <end position="239"/>
    </location>
</feature>
<reference evidence="2" key="1">
    <citation type="journal article" date="2023" name="Mol. Phylogenet. Evol.">
        <title>Genome-scale phylogeny and comparative genomics of the fungal order Sordariales.</title>
        <authorList>
            <person name="Hensen N."/>
            <person name="Bonometti L."/>
            <person name="Westerberg I."/>
            <person name="Brannstrom I.O."/>
            <person name="Guillou S."/>
            <person name="Cros-Aarteil S."/>
            <person name="Calhoun S."/>
            <person name="Haridas S."/>
            <person name="Kuo A."/>
            <person name="Mondo S."/>
            <person name="Pangilinan J."/>
            <person name="Riley R."/>
            <person name="LaButti K."/>
            <person name="Andreopoulos B."/>
            <person name="Lipzen A."/>
            <person name="Chen C."/>
            <person name="Yan M."/>
            <person name="Daum C."/>
            <person name="Ng V."/>
            <person name="Clum A."/>
            <person name="Steindorff A."/>
            <person name="Ohm R.A."/>
            <person name="Martin F."/>
            <person name="Silar P."/>
            <person name="Natvig D.O."/>
            <person name="Lalanne C."/>
            <person name="Gautier V."/>
            <person name="Ament-Velasquez S.L."/>
            <person name="Kruys A."/>
            <person name="Hutchinson M.I."/>
            <person name="Powell A.J."/>
            <person name="Barry K."/>
            <person name="Miller A.N."/>
            <person name="Grigoriev I.V."/>
            <person name="Debuchy R."/>
            <person name="Gladieux P."/>
            <person name="Hiltunen Thoren M."/>
            <person name="Johannesson H."/>
        </authorList>
    </citation>
    <scope>NUCLEOTIDE SEQUENCE</scope>
    <source>
        <strain evidence="2">PSN309</strain>
    </source>
</reference>
<protein>
    <submittedName>
        <fullName evidence="2">Uncharacterized protein</fullName>
    </submittedName>
</protein>
<feature type="compositionally biased region" description="Acidic residues" evidence="1">
    <location>
        <begin position="256"/>
        <end position="287"/>
    </location>
</feature>
<reference evidence="2" key="2">
    <citation type="submission" date="2023-05" db="EMBL/GenBank/DDBJ databases">
        <authorList>
            <consortium name="Lawrence Berkeley National Laboratory"/>
            <person name="Steindorff A."/>
            <person name="Hensen N."/>
            <person name="Bonometti L."/>
            <person name="Westerberg I."/>
            <person name="Brannstrom I.O."/>
            <person name="Guillou S."/>
            <person name="Cros-Aarteil S."/>
            <person name="Calhoun S."/>
            <person name="Haridas S."/>
            <person name="Kuo A."/>
            <person name="Mondo S."/>
            <person name="Pangilinan J."/>
            <person name="Riley R."/>
            <person name="Labutti K."/>
            <person name="Andreopoulos B."/>
            <person name="Lipzen A."/>
            <person name="Chen C."/>
            <person name="Yanf M."/>
            <person name="Daum C."/>
            <person name="Ng V."/>
            <person name="Clum A."/>
            <person name="Ohm R."/>
            <person name="Martin F."/>
            <person name="Silar P."/>
            <person name="Natvig D."/>
            <person name="Lalanne C."/>
            <person name="Gautier V."/>
            <person name="Ament-Velasquez S.L."/>
            <person name="Kruys A."/>
            <person name="Hutchinson M.I."/>
            <person name="Powell A.J."/>
            <person name="Barry K."/>
            <person name="Miller A.N."/>
            <person name="Grigoriev I.V."/>
            <person name="Debuchy R."/>
            <person name="Gladieux P."/>
            <person name="Thoren M.H."/>
            <person name="Johannesson H."/>
        </authorList>
    </citation>
    <scope>NUCLEOTIDE SEQUENCE</scope>
    <source>
        <strain evidence="2">PSN309</strain>
    </source>
</reference>
<dbReference type="EMBL" id="MU864351">
    <property type="protein sequence ID" value="KAK4193331.1"/>
    <property type="molecule type" value="Genomic_DNA"/>
</dbReference>
<evidence type="ECO:0000256" key="1">
    <source>
        <dbReference type="SAM" id="MobiDB-lite"/>
    </source>
</evidence>
<proteinExistence type="predicted"/>
<evidence type="ECO:0000313" key="2">
    <source>
        <dbReference type="EMBL" id="KAK4193331.1"/>
    </source>
</evidence>
<organism evidence="2 3">
    <name type="scientific">Podospora australis</name>
    <dbReference type="NCBI Taxonomy" id="1536484"/>
    <lineage>
        <taxon>Eukaryota</taxon>
        <taxon>Fungi</taxon>
        <taxon>Dikarya</taxon>
        <taxon>Ascomycota</taxon>
        <taxon>Pezizomycotina</taxon>
        <taxon>Sordariomycetes</taxon>
        <taxon>Sordariomycetidae</taxon>
        <taxon>Sordariales</taxon>
        <taxon>Podosporaceae</taxon>
        <taxon>Podospora</taxon>
    </lineage>
</organism>
<dbReference type="PANTHER" id="PTHR38846">
    <property type="entry name" value="C3H1-TYPE DOMAIN-CONTAINING PROTEIN"/>
    <property type="match status" value="1"/>
</dbReference>
<comment type="caution">
    <text evidence="2">The sequence shown here is derived from an EMBL/GenBank/DDBJ whole genome shotgun (WGS) entry which is preliminary data.</text>
</comment>
<accession>A0AAN6X470</accession>
<keyword evidence="3" id="KW-1185">Reference proteome</keyword>
<dbReference type="AlphaFoldDB" id="A0AAN6X470"/>
<feature type="region of interest" description="Disordered" evidence="1">
    <location>
        <begin position="1"/>
        <end position="21"/>
    </location>
</feature>
<name>A0AAN6X470_9PEZI</name>
<sequence>MPGHKKTKPATAENGKPASLKRRHLVMDSQASLVSDKDRDVAAEFDTYFGSASKLENWQRLCADIGLEGDFGSLTKCRRALRKVFVNIHDLLDAISANPPQKPYIFPSHRKLVIYTLWTRRIFPKAEAKDHGGPVRDLLRHIFRGARKAVHNLKGEVPCCVWVARGEPQVCLCHDEWPEPEVDDGWHGPGPFRYRACDEIEVEAERTLLGEPRLPWSLQAQKGGDTSDNEDEEKSEIDNEAWPRRVEEDSSSSENSSEEEVESDTNDDLEYEQAQDQDSSSDDEGDYELIRTPSFSSGSEISQGESERLEEEFGRLDLENPSGEGEGATRTD</sequence>
<feature type="region of interest" description="Disordered" evidence="1">
    <location>
        <begin position="213"/>
        <end position="332"/>
    </location>
</feature>
<gene>
    <name evidence="2" type="ORF">QBC35DRAFT_102937</name>
</gene>
<evidence type="ECO:0000313" key="3">
    <source>
        <dbReference type="Proteomes" id="UP001302126"/>
    </source>
</evidence>
<feature type="compositionally biased region" description="Basic and acidic residues" evidence="1">
    <location>
        <begin position="305"/>
        <end position="318"/>
    </location>
</feature>
<feature type="compositionally biased region" description="Low complexity" evidence="1">
    <location>
        <begin position="294"/>
        <end position="304"/>
    </location>
</feature>